<dbReference type="AlphaFoldDB" id="A0A7K1V2W8"/>
<evidence type="ECO:0000313" key="1">
    <source>
        <dbReference type="EMBL" id="MVU80980.1"/>
    </source>
</evidence>
<organism evidence="1 2">
    <name type="scientific">Nocardia terrae</name>
    <dbReference type="NCBI Taxonomy" id="2675851"/>
    <lineage>
        <taxon>Bacteria</taxon>
        <taxon>Bacillati</taxon>
        <taxon>Actinomycetota</taxon>
        <taxon>Actinomycetes</taxon>
        <taxon>Mycobacteriales</taxon>
        <taxon>Nocardiaceae</taxon>
        <taxon>Nocardia</taxon>
    </lineage>
</organism>
<keyword evidence="2" id="KW-1185">Reference proteome</keyword>
<evidence type="ECO:0000313" key="2">
    <source>
        <dbReference type="Proteomes" id="UP000466794"/>
    </source>
</evidence>
<sequence length="123" mass="13273">MNNLATIGHALHLAEFPSTAPSPDSSAAELLSALLAVADRVLALATDLLPAGSFTDGEALPADTAEPEHTGLYRDRDGDIWQKTERGWHLCLQRGVAVDVRSLWDWESGHVRDYGPFLPLAAN</sequence>
<proteinExistence type="predicted"/>
<dbReference type="RefSeq" id="WP_157390513.1">
    <property type="nucleotide sequence ID" value="NZ_WRPP01000005.1"/>
</dbReference>
<name>A0A7K1V2W8_9NOCA</name>
<comment type="caution">
    <text evidence="1">The sequence shown here is derived from an EMBL/GenBank/DDBJ whole genome shotgun (WGS) entry which is preliminary data.</text>
</comment>
<gene>
    <name evidence="1" type="ORF">GPX89_27490</name>
</gene>
<protein>
    <submittedName>
        <fullName evidence="1">Uncharacterized protein</fullName>
    </submittedName>
</protein>
<reference evidence="1 2" key="1">
    <citation type="submission" date="2019-12" db="EMBL/GenBank/DDBJ databases">
        <title>Nocardia sp. nov. ET3-3 isolated from soil.</title>
        <authorList>
            <person name="Kanchanasin P."/>
            <person name="Tanasupawat S."/>
            <person name="Yuki M."/>
            <person name="Kudo T."/>
        </authorList>
    </citation>
    <scope>NUCLEOTIDE SEQUENCE [LARGE SCALE GENOMIC DNA]</scope>
    <source>
        <strain evidence="1 2">ET3-3</strain>
    </source>
</reference>
<dbReference type="EMBL" id="WRPP01000005">
    <property type="protein sequence ID" value="MVU80980.1"/>
    <property type="molecule type" value="Genomic_DNA"/>
</dbReference>
<dbReference type="Proteomes" id="UP000466794">
    <property type="component" value="Unassembled WGS sequence"/>
</dbReference>
<accession>A0A7K1V2W8</accession>